<dbReference type="Proteomes" id="UP000095300">
    <property type="component" value="Unassembled WGS sequence"/>
</dbReference>
<organism evidence="2 3">
    <name type="scientific">Stomoxys calcitrans</name>
    <name type="common">Stable fly</name>
    <name type="synonym">Conops calcitrans</name>
    <dbReference type="NCBI Taxonomy" id="35570"/>
    <lineage>
        <taxon>Eukaryota</taxon>
        <taxon>Metazoa</taxon>
        <taxon>Ecdysozoa</taxon>
        <taxon>Arthropoda</taxon>
        <taxon>Hexapoda</taxon>
        <taxon>Insecta</taxon>
        <taxon>Pterygota</taxon>
        <taxon>Neoptera</taxon>
        <taxon>Endopterygota</taxon>
        <taxon>Diptera</taxon>
        <taxon>Brachycera</taxon>
        <taxon>Muscomorpha</taxon>
        <taxon>Muscoidea</taxon>
        <taxon>Muscidae</taxon>
        <taxon>Stomoxys</taxon>
    </lineage>
</organism>
<protein>
    <recommendedName>
        <fullName evidence="1">CRAL-TRIO domain-containing protein</fullName>
    </recommendedName>
</protein>
<dbReference type="KEGG" id="scac:106083120"/>
<dbReference type="PANTHER" id="PTHR10174">
    <property type="entry name" value="ALPHA-TOCOPHEROL TRANSFER PROTEIN-RELATED"/>
    <property type="match status" value="1"/>
</dbReference>
<dbReference type="AlphaFoldDB" id="A0A1I8NU18"/>
<keyword evidence="3" id="KW-1185">Reference proteome</keyword>
<dbReference type="Pfam" id="PF00650">
    <property type="entry name" value="CRAL_TRIO"/>
    <property type="match status" value="1"/>
</dbReference>
<dbReference type="GO" id="GO:1902936">
    <property type="term" value="F:phosphatidylinositol bisphosphate binding"/>
    <property type="evidence" value="ECO:0007669"/>
    <property type="project" value="TreeGrafter"/>
</dbReference>
<evidence type="ECO:0000313" key="2">
    <source>
        <dbReference type="EnsemblMetazoa" id="SCAU002015-PA"/>
    </source>
</evidence>
<name>A0A1I8NU18_STOCA</name>
<dbReference type="Gene3D" id="3.40.525.10">
    <property type="entry name" value="CRAL-TRIO lipid binding domain"/>
    <property type="match status" value="1"/>
</dbReference>
<dbReference type="InterPro" id="IPR036273">
    <property type="entry name" value="CRAL/TRIO_N_dom_sf"/>
</dbReference>
<dbReference type="VEuPathDB" id="VectorBase:SCAU002015"/>
<accession>A0A1I8NU18</accession>
<dbReference type="SUPFAM" id="SSF52087">
    <property type="entry name" value="CRAL/TRIO domain"/>
    <property type="match status" value="1"/>
</dbReference>
<feature type="domain" description="CRAL-TRIO" evidence="1">
    <location>
        <begin position="100"/>
        <end position="180"/>
    </location>
</feature>
<gene>
    <name evidence="2" type="primary">106083120</name>
</gene>
<dbReference type="InterPro" id="IPR036865">
    <property type="entry name" value="CRAL-TRIO_dom_sf"/>
</dbReference>
<dbReference type="PANTHER" id="PTHR10174:SF213">
    <property type="entry name" value="CRAL-TRIO DOMAIN-CONTAINING PROTEIN"/>
    <property type="match status" value="1"/>
</dbReference>
<dbReference type="SUPFAM" id="SSF46938">
    <property type="entry name" value="CRAL/TRIO N-terminal domain"/>
    <property type="match status" value="1"/>
</dbReference>
<dbReference type="GO" id="GO:0016020">
    <property type="term" value="C:membrane"/>
    <property type="evidence" value="ECO:0007669"/>
    <property type="project" value="TreeGrafter"/>
</dbReference>
<dbReference type="EnsemblMetazoa" id="SCAU002015-RA">
    <property type="protein sequence ID" value="SCAU002015-PA"/>
    <property type="gene ID" value="SCAU002015"/>
</dbReference>
<evidence type="ECO:0000313" key="3">
    <source>
        <dbReference type="Proteomes" id="UP000095300"/>
    </source>
</evidence>
<evidence type="ECO:0000259" key="1">
    <source>
        <dbReference type="Pfam" id="PF00650"/>
    </source>
</evidence>
<dbReference type="InterPro" id="IPR001251">
    <property type="entry name" value="CRAL-TRIO_dom"/>
</dbReference>
<proteinExistence type="predicted"/>
<dbReference type="OrthoDB" id="6432525at2759"/>
<sequence>MWPLFDLEKQYAQNPSIKREEVQKLHQWLKAQPHLPELLEHEVLLFYHTCDHHMEYTKQVIDNYYTFRTHTEEFFGNLDMDSPQMRIGRQVMAGFPLDKLTDEGYCAIVAKIMDIEPSKYDFVAVLKILFSVQDMWLQGNDLIPGIVFIIDLEGLSFSQLARMSLPQIKKLMYFLQVKPPNFCLFLNDASLRYGACIIP</sequence>
<reference evidence="2" key="1">
    <citation type="submission" date="2020-05" db="UniProtKB">
        <authorList>
            <consortium name="EnsemblMetazoa"/>
        </authorList>
    </citation>
    <scope>IDENTIFICATION</scope>
    <source>
        <strain evidence="2">USDA</strain>
    </source>
</reference>